<keyword evidence="2 6" id="KW-0808">Transferase</keyword>
<name>A0AA88YNI3_PINIB</name>
<reference evidence="7" key="1">
    <citation type="submission" date="2019-08" db="EMBL/GenBank/DDBJ databases">
        <title>The improved chromosome-level genome for the pearl oyster Pinctada fucata martensii using PacBio sequencing and Hi-C.</title>
        <authorList>
            <person name="Zheng Z."/>
        </authorList>
    </citation>
    <scope>NUCLEOTIDE SEQUENCE</scope>
    <source>
        <strain evidence="7">ZZ-2019</strain>
        <tissue evidence="7">Adductor muscle</tissue>
    </source>
</reference>
<dbReference type="GO" id="GO:0005634">
    <property type="term" value="C:nucleus"/>
    <property type="evidence" value="ECO:0007669"/>
    <property type="project" value="TreeGrafter"/>
</dbReference>
<evidence type="ECO:0000313" key="7">
    <source>
        <dbReference type="EMBL" id="KAK3103130.1"/>
    </source>
</evidence>
<keyword evidence="5 6" id="KW-0067">ATP-binding</keyword>
<proteinExistence type="predicted"/>
<protein>
    <recommendedName>
        <fullName evidence="1 6">Inositol-pentakisphosphate 2-kinase</fullName>
        <ecNumber evidence="1 6">2.7.1.158</ecNumber>
    </recommendedName>
</protein>
<dbReference type="GO" id="GO:0032958">
    <property type="term" value="P:inositol phosphate biosynthetic process"/>
    <property type="evidence" value="ECO:0007669"/>
    <property type="project" value="TreeGrafter"/>
</dbReference>
<keyword evidence="4 6" id="KW-0418">Kinase</keyword>
<evidence type="ECO:0000256" key="4">
    <source>
        <dbReference type="ARBA" id="ARBA00022777"/>
    </source>
</evidence>
<dbReference type="PANTHER" id="PTHR14456:SF2">
    <property type="entry name" value="INOSITOL-PENTAKISPHOSPHATE 2-KINASE"/>
    <property type="match status" value="1"/>
</dbReference>
<evidence type="ECO:0000256" key="5">
    <source>
        <dbReference type="ARBA" id="ARBA00022840"/>
    </source>
</evidence>
<comment type="domain">
    <text evidence="6">The EXKPK motif is conserved in inositol-pentakisphosphate 2-kinases of both family 1 and 2.</text>
</comment>
<gene>
    <name evidence="7" type="ORF">FSP39_016719</name>
</gene>
<dbReference type="PANTHER" id="PTHR14456">
    <property type="entry name" value="INOSITOL POLYPHOSPHATE KINASE 1"/>
    <property type="match status" value="1"/>
</dbReference>
<accession>A0AA88YNI3</accession>
<comment type="catalytic activity">
    <reaction evidence="6">
        <text>1D-myo-inositol 1,3,4,5,6-pentakisphosphate + ATP = 1D-myo-inositol hexakisphosphate + ADP + H(+)</text>
        <dbReference type="Rhea" id="RHEA:20313"/>
        <dbReference type="ChEBI" id="CHEBI:15378"/>
        <dbReference type="ChEBI" id="CHEBI:30616"/>
        <dbReference type="ChEBI" id="CHEBI:57733"/>
        <dbReference type="ChEBI" id="CHEBI:58130"/>
        <dbReference type="ChEBI" id="CHEBI:456216"/>
        <dbReference type="EC" id="2.7.1.158"/>
    </reaction>
</comment>
<sequence length="180" mass="20943">MEIDLQKNNNLTFSLLDQSYLPQNCVLERILSVQMLDTLDVDEIYSLYTKIKHHQVTHIEDRQRISLGSPYTSESWLQPCLESPINVNRESIEYAASAVKRFTVSKTMQDCSIMLAMQRKTVQHSCEENKHQVLTDSHGRQYIFSVCIVDLDPKPVNKIRKYHEQRCEMSKAYQETVADS</sequence>
<evidence type="ECO:0000256" key="1">
    <source>
        <dbReference type="ARBA" id="ARBA00012023"/>
    </source>
</evidence>
<dbReference type="EC" id="2.7.1.158" evidence="1 6"/>
<dbReference type="Pfam" id="PF06090">
    <property type="entry name" value="Ins_P5_2-kin"/>
    <property type="match status" value="1"/>
</dbReference>
<comment type="function">
    <text evidence="6">Phosphorylates Ins(1,3,4,5,6)P5 at position 2 to form Ins(1,2,3,4,5,6)P6 (InsP6 or phytate).</text>
</comment>
<organism evidence="7 8">
    <name type="scientific">Pinctada imbricata</name>
    <name type="common">Atlantic pearl-oyster</name>
    <name type="synonym">Pinctada martensii</name>
    <dbReference type="NCBI Taxonomy" id="66713"/>
    <lineage>
        <taxon>Eukaryota</taxon>
        <taxon>Metazoa</taxon>
        <taxon>Spiralia</taxon>
        <taxon>Lophotrochozoa</taxon>
        <taxon>Mollusca</taxon>
        <taxon>Bivalvia</taxon>
        <taxon>Autobranchia</taxon>
        <taxon>Pteriomorphia</taxon>
        <taxon>Pterioida</taxon>
        <taxon>Pterioidea</taxon>
        <taxon>Pteriidae</taxon>
        <taxon>Pinctada</taxon>
    </lineage>
</organism>
<dbReference type="InterPro" id="IPR009286">
    <property type="entry name" value="Ins_P5_2-kin"/>
</dbReference>
<dbReference type="AlphaFoldDB" id="A0AA88YNI3"/>
<evidence type="ECO:0000256" key="6">
    <source>
        <dbReference type="RuleBase" id="RU364126"/>
    </source>
</evidence>
<dbReference type="GO" id="GO:0005524">
    <property type="term" value="F:ATP binding"/>
    <property type="evidence" value="ECO:0007669"/>
    <property type="project" value="UniProtKB-KW"/>
</dbReference>
<dbReference type="EMBL" id="VSWD01000005">
    <property type="protein sequence ID" value="KAK3103130.1"/>
    <property type="molecule type" value="Genomic_DNA"/>
</dbReference>
<comment type="caution">
    <text evidence="7">The sequence shown here is derived from an EMBL/GenBank/DDBJ whole genome shotgun (WGS) entry which is preliminary data.</text>
</comment>
<evidence type="ECO:0000256" key="2">
    <source>
        <dbReference type="ARBA" id="ARBA00022679"/>
    </source>
</evidence>
<keyword evidence="3 6" id="KW-0547">Nucleotide-binding</keyword>
<dbReference type="Proteomes" id="UP001186944">
    <property type="component" value="Unassembled WGS sequence"/>
</dbReference>
<dbReference type="GO" id="GO:0035299">
    <property type="term" value="F:inositol-1,3,4,5,6-pentakisphosphate 2-kinase activity"/>
    <property type="evidence" value="ECO:0007669"/>
    <property type="project" value="UniProtKB-EC"/>
</dbReference>
<evidence type="ECO:0000313" key="8">
    <source>
        <dbReference type="Proteomes" id="UP001186944"/>
    </source>
</evidence>
<evidence type="ECO:0000256" key="3">
    <source>
        <dbReference type="ARBA" id="ARBA00022741"/>
    </source>
</evidence>
<keyword evidence="8" id="KW-1185">Reference proteome</keyword>